<evidence type="ECO:0000313" key="4">
    <source>
        <dbReference type="Proteomes" id="UP000598467"/>
    </source>
</evidence>
<gene>
    <name evidence="3" type="ORF">HK439_08030</name>
</gene>
<feature type="region of interest" description="Disordered" evidence="1">
    <location>
        <begin position="178"/>
        <end position="204"/>
    </location>
</feature>
<dbReference type="AlphaFoldDB" id="A0A926P303"/>
<accession>A0A926P303</accession>
<dbReference type="Proteomes" id="UP000598467">
    <property type="component" value="Unassembled WGS sequence"/>
</dbReference>
<comment type="caution">
    <text evidence="3">The sequence shown here is derived from an EMBL/GenBank/DDBJ whole genome shotgun (WGS) entry which is preliminary data.</text>
</comment>
<evidence type="ECO:0000313" key="3">
    <source>
        <dbReference type="EMBL" id="MBD1546206.1"/>
    </source>
</evidence>
<feature type="signal peptide" evidence="2">
    <location>
        <begin position="1"/>
        <end position="25"/>
    </location>
</feature>
<name>A0A926P303_9HYPH</name>
<organism evidence="3 4">
    <name type="scientific">Roseibium aggregatum</name>
    <dbReference type="NCBI Taxonomy" id="187304"/>
    <lineage>
        <taxon>Bacteria</taxon>
        <taxon>Pseudomonadati</taxon>
        <taxon>Pseudomonadota</taxon>
        <taxon>Alphaproteobacteria</taxon>
        <taxon>Hyphomicrobiales</taxon>
        <taxon>Stappiaceae</taxon>
        <taxon>Roseibium</taxon>
    </lineage>
</organism>
<reference evidence="3" key="1">
    <citation type="submission" date="2020-05" db="EMBL/GenBank/DDBJ databases">
        <title>Identification of trans-AT polyketide cluster in two marine bacteria, producers of a novel glutaramide-containing polyketide sesbanimide D and analogs.</title>
        <authorList>
            <person name="Kacar D."/>
            <person name="Rodriguez P."/>
            <person name="Canedo L."/>
            <person name="Gonzalez E."/>
            <person name="Galan B."/>
            <person name="De La Calle F."/>
            <person name="Garcia J.L."/>
        </authorList>
    </citation>
    <scope>NUCLEOTIDE SEQUENCE</scope>
    <source>
        <strain evidence="3">PHM038</strain>
    </source>
</reference>
<protein>
    <submittedName>
        <fullName evidence="3">Uncharacterized protein</fullName>
    </submittedName>
</protein>
<dbReference type="RefSeq" id="WP_190290873.1">
    <property type="nucleotide sequence ID" value="NZ_JABFCZ010000007.1"/>
</dbReference>
<feature type="chain" id="PRO_5037151859" evidence="2">
    <location>
        <begin position="26"/>
        <end position="366"/>
    </location>
</feature>
<keyword evidence="2" id="KW-0732">Signal</keyword>
<dbReference type="EMBL" id="JABFCZ010000007">
    <property type="protein sequence ID" value="MBD1546206.1"/>
    <property type="molecule type" value="Genomic_DNA"/>
</dbReference>
<evidence type="ECO:0000256" key="1">
    <source>
        <dbReference type="SAM" id="MobiDB-lite"/>
    </source>
</evidence>
<proteinExistence type="predicted"/>
<evidence type="ECO:0000256" key="2">
    <source>
        <dbReference type="SAM" id="SignalP"/>
    </source>
</evidence>
<sequence>MVRNSIVAALIAALWSGLLSLPAEARSVEHFRLGGWLGDAYVDDANNRFSSCVASAQYRSGIALSVQVDGNYDWYIGFSSSGWNMTVGRNIPLQFRIDRGAWQQGTGEVRTATMVRMQMPVSGYLVHHFRRGRLLQVFDGNNTYEFRLTGTSKLMARLGRCVKINSARYGLAPGSGLNSGAPAPGSSAPSQPGGAQPGGTQSAPAGTALQVEATQALFNLMTQAGLSGLKLIPDQDREDSLKGLHAVAKKDGRTVVVHIFEKGGYASEQDLMAQIIADSAKTCEGSFQSGTEQTSESGKALFTSYAHCTSGDTDLVERVAIVPRTAGGIFVYGVSDTYTGTADGPTVSPPELTDPDFYRAAAEAAD</sequence>